<gene>
    <name evidence="5" type="ORF">GRF63_05980</name>
</gene>
<feature type="domain" description="HpcH/HpaI aldolase/citrate lyase" evidence="4">
    <location>
        <begin position="17"/>
        <end position="234"/>
    </location>
</feature>
<organism evidence="5 6">
    <name type="scientific">Aurantiacibacter rhizosphaerae</name>
    <dbReference type="NCBI Taxonomy" id="2691582"/>
    <lineage>
        <taxon>Bacteria</taxon>
        <taxon>Pseudomonadati</taxon>
        <taxon>Pseudomonadota</taxon>
        <taxon>Alphaproteobacteria</taxon>
        <taxon>Sphingomonadales</taxon>
        <taxon>Erythrobacteraceae</taxon>
        <taxon>Aurantiacibacter</taxon>
    </lineage>
</organism>
<dbReference type="InterPro" id="IPR005000">
    <property type="entry name" value="Aldolase/citrate-lyase_domain"/>
</dbReference>
<dbReference type="PANTHER" id="PTHR30502">
    <property type="entry name" value="2-KETO-3-DEOXY-L-RHAMNONATE ALDOLASE"/>
    <property type="match status" value="1"/>
</dbReference>
<proteinExistence type="inferred from homology"/>
<protein>
    <submittedName>
        <fullName evidence="5">2-dehydro-3-deoxyglucarate aldolase</fullName>
    </submittedName>
</protein>
<dbReference type="Proteomes" id="UP000461409">
    <property type="component" value="Unassembled WGS sequence"/>
</dbReference>
<evidence type="ECO:0000256" key="2">
    <source>
        <dbReference type="ARBA" id="ARBA00022723"/>
    </source>
</evidence>
<dbReference type="RefSeq" id="WP_160485015.1">
    <property type="nucleotide sequence ID" value="NZ_WUBR01000001.1"/>
</dbReference>
<name>A0A844XC90_9SPHN</name>
<dbReference type="Gene3D" id="3.20.20.60">
    <property type="entry name" value="Phosphoenolpyruvate-binding domains"/>
    <property type="match status" value="1"/>
</dbReference>
<dbReference type="AlphaFoldDB" id="A0A844XC90"/>
<keyword evidence="3" id="KW-0456">Lyase</keyword>
<dbReference type="GO" id="GO:0016832">
    <property type="term" value="F:aldehyde-lyase activity"/>
    <property type="evidence" value="ECO:0007669"/>
    <property type="project" value="TreeGrafter"/>
</dbReference>
<dbReference type="Pfam" id="PF03328">
    <property type="entry name" value="HpcH_HpaI"/>
    <property type="match status" value="1"/>
</dbReference>
<comment type="caution">
    <text evidence="5">The sequence shown here is derived from an EMBL/GenBank/DDBJ whole genome shotgun (WGS) entry which is preliminary data.</text>
</comment>
<dbReference type="EMBL" id="WUBR01000001">
    <property type="protein sequence ID" value="MWV27450.1"/>
    <property type="molecule type" value="Genomic_DNA"/>
</dbReference>
<evidence type="ECO:0000313" key="6">
    <source>
        <dbReference type="Proteomes" id="UP000461409"/>
    </source>
</evidence>
<comment type="similarity">
    <text evidence="1">Belongs to the HpcH/HpaI aldolase family.</text>
</comment>
<dbReference type="PANTHER" id="PTHR30502:SF0">
    <property type="entry name" value="PHOSPHOENOLPYRUVATE CARBOXYLASE FAMILY PROTEIN"/>
    <property type="match status" value="1"/>
</dbReference>
<sequence>MKNIIETIAKAERGLLGTWVKIPSLETVELLGHAGFDFVVIDMEHAPHTLETAYKLVFAAQAAGLAALVRLPDCSGSTIQPLLDGGADGLLVPRVTSLEDAESVTRKMVFSPAGERGLGTTSRAGRWGLGEMSDYLDRGDNQCLRMVQLEDWKNLEMAAEYAALENVNGIFIGHGDLMLSSGKPSADPEVRALTKQVLDVTRRAGIVSGAAAGTPEEAKLYLEMGFSLVMVSNDATIFGSAAREAVRRAAPPAIT</sequence>
<dbReference type="GO" id="GO:0005737">
    <property type="term" value="C:cytoplasm"/>
    <property type="evidence" value="ECO:0007669"/>
    <property type="project" value="TreeGrafter"/>
</dbReference>
<dbReference type="SUPFAM" id="SSF51621">
    <property type="entry name" value="Phosphoenolpyruvate/pyruvate domain"/>
    <property type="match status" value="1"/>
</dbReference>
<evidence type="ECO:0000313" key="5">
    <source>
        <dbReference type="EMBL" id="MWV27450.1"/>
    </source>
</evidence>
<evidence type="ECO:0000256" key="1">
    <source>
        <dbReference type="ARBA" id="ARBA00005568"/>
    </source>
</evidence>
<dbReference type="InterPro" id="IPR050251">
    <property type="entry name" value="HpcH-HpaI_aldolase"/>
</dbReference>
<dbReference type="GO" id="GO:0046872">
    <property type="term" value="F:metal ion binding"/>
    <property type="evidence" value="ECO:0007669"/>
    <property type="project" value="UniProtKB-KW"/>
</dbReference>
<evidence type="ECO:0000259" key="4">
    <source>
        <dbReference type="Pfam" id="PF03328"/>
    </source>
</evidence>
<accession>A0A844XC90</accession>
<dbReference type="InterPro" id="IPR040442">
    <property type="entry name" value="Pyrv_kinase-like_dom_sf"/>
</dbReference>
<keyword evidence="2" id="KW-0479">Metal-binding</keyword>
<keyword evidence="6" id="KW-1185">Reference proteome</keyword>
<reference evidence="5 6" key="2">
    <citation type="submission" date="2020-02" db="EMBL/GenBank/DDBJ databases">
        <title>Erythrobacter dongmakensis sp. nov., isolated from a tidal mudflat.</title>
        <authorList>
            <person name="Kim I.S."/>
        </authorList>
    </citation>
    <scope>NUCLEOTIDE SEQUENCE [LARGE SCALE GENOMIC DNA]</scope>
    <source>
        <strain evidence="5 6">GH3-10</strain>
    </source>
</reference>
<evidence type="ECO:0000256" key="3">
    <source>
        <dbReference type="ARBA" id="ARBA00023239"/>
    </source>
</evidence>
<reference evidence="5 6" key="1">
    <citation type="submission" date="2019-12" db="EMBL/GenBank/DDBJ databases">
        <authorList>
            <person name="Lee S.D."/>
        </authorList>
    </citation>
    <scope>NUCLEOTIDE SEQUENCE [LARGE SCALE GENOMIC DNA]</scope>
    <source>
        <strain evidence="5 6">GH3-10</strain>
    </source>
</reference>
<dbReference type="InterPro" id="IPR015813">
    <property type="entry name" value="Pyrv/PenolPyrv_kinase-like_dom"/>
</dbReference>